<comment type="caution">
    <text evidence="1">The sequence shown here is derived from an EMBL/GenBank/DDBJ whole genome shotgun (WGS) entry which is preliminary data.</text>
</comment>
<evidence type="ECO:0000313" key="1">
    <source>
        <dbReference type="EMBL" id="MFC3635820.1"/>
    </source>
</evidence>
<dbReference type="EMBL" id="JBHRYC010000006">
    <property type="protein sequence ID" value="MFC3635820.1"/>
    <property type="molecule type" value="Genomic_DNA"/>
</dbReference>
<accession>A0ABV7UAZ7</accession>
<gene>
    <name evidence="1" type="ORF">ACFONL_00205</name>
</gene>
<reference evidence="2" key="1">
    <citation type="journal article" date="2019" name="Int. J. Syst. Evol. Microbiol.">
        <title>The Global Catalogue of Microorganisms (GCM) 10K type strain sequencing project: providing services to taxonomists for standard genome sequencing and annotation.</title>
        <authorList>
            <consortium name="The Broad Institute Genomics Platform"/>
            <consortium name="The Broad Institute Genome Sequencing Center for Infectious Disease"/>
            <person name="Wu L."/>
            <person name="Ma J."/>
        </authorList>
    </citation>
    <scope>NUCLEOTIDE SEQUENCE [LARGE SCALE GENOMIC DNA]</scope>
    <source>
        <strain evidence="2">KCTC 42282</strain>
    </source>
</reference>
<evidence type="ECO:0000313" key="2">
    <source>
        <dbReference type="Proteomes" id="UP001595704"/>
    </source>
</evidence>
<keyword evidence="2" id="KW-1185">Reference proteome</keyword>
<dbReference type="RefSeq" id="WP_191319659.1">
    <property type="nucleotide sequence ID" value="NZ_BNCG01000010.1"/>
</dbReference>
<organism evidence="1 2">
    <name type="scientific">Camelimonas fluminis</name>
    <dbReference type="NCBI Taxonomy" id="1576911"/>
    <lineage>
        <taxon>Bacteria</taxon>
        <taxon>Pseudomonadati</taxon>
        <taxon>Pseudomonadota</taxon>
        <taxon>Alphaproteobacteria</taxon>
        <taxon>Hyphomicrobiales</taxon>
        <taxon>Chelatococcaceae</taxon>
        <taxon>Camelimonas</taxon>
    </lineage>
</organism>
<protein>
    <recommendedName>
        <fullName evidence="3">Transcriptional regulator</fullName>
    </recommendedName>
</protein>
<name>A0ABV7UAZ7_9HYPH</name>
<dbReference type="Proteomes" id="UP001595704">
    <property type="component" value="Unassembled WGS sequence"/>
</dbReference>
<proteinExistence type="predicted"/>
<evidence type="ECO:0008006" key="3">
    <source>
        <dbReference type="Google" id="ProtNLM"/>
    </source>
</evidence>
<sequence length="191" mass="21006">MQYNNAFNSAFYWRVMETLQKEYGYFSVAVLSAVFPGKGQAAIRTYLVNLHDMGAIELVGTQQANTAAYRIVNHGEAPPLVGRLAGGRQQQALWTAIRSLGTFSALELAVSASTDDQEITQRAAAAFARDLVKIGYLAEVATTRSPANRTKPVYRLLPRRNTGPRAPIILRQEQASFDVNLMRKISKGDAT</sequence>